<dbReference type="OrthoDB" id="564777at2"/>
<protein>
    <submittedName>
        <fullName evidence="4">Uncharacterized protein</fullName>
    </submittedName>
</protein>
<dbReference type="AlphaFoldDB" id="A0A143PHA9"/>
<evidence type="ECO:0000256" key="1">
    <source>
        <dbReference type="SAM" id="MobiDB-lite"/>
    </source>
</evidence>
<organism evidence="4 5">
    <name type="scientific">Luteitalea pratensis</name>
    <dbReference type="NCBI Taxonomy" id="1855912"/>
    <lineage>
        <taxon>Bacteria</taxon>
        <taxon>Pseudomonadati</taxon>
        <taxon>Acidobacteriota</taxon>
        <taxon>Vicinamibacteria</taxon>
        <taxon>Vicinamibacterales</taxon>
        <taxon>Vicinamibacteraceae</taxon>
        <taxon>Luteitalea</taxon>
    </lineage>
</organism>
<dbReference type="EMBL" id="CP015136">
    <property type="protein sequence ID" value="AMY07947.1"/>
    <property type="molecule type" value="Genomic_DNA"/>
</dbReference>
<accession>A0A143PHA9</accession>
<gene>
    <name evidence="4" type="ORF">LuPra_01131</name>
</gene>
<feature type="transmembrane region" description="Helical" evidence="2">
    <location>
        <begin position="47"/>
        <end position="68"/>
    </location>
</feature>
<keyword evidence="2" id="KW-0472">Membrane</keyword>
<dbReference type="Proteomes" id="UP000076079">
    <property type="component" value="Chromosome"/>
</dbReference>
<feature type="signal peptide" evidence="3">
    <location>
        <begin position="1"/>
        <end position="25"/>
    </location>
</feature>
<dbReference type="KEGG" id="abac:LuPra_01131"/>
<dbReference type="RefSeq" id="WP_157898780.1">
    <property type="nucleotide sequence ID" value="NZ_CP015136.1"/>
</dbReference>
<reference evidence="4 5" key="1">
    <citation type="journal article" date="2016" name="Genome Announc.">
        <title>First Complete Genome Sequence of a Subdivision 6 Acidobacterium Strain.</title>
        <authorList>
            <person name="Huang S."/>
            <person name="Vieira S."/>
            <person name="Bunk B."/>
            <person name="Riedel T."/>
            <person name="Sproer C."/>
            <person name="Overmann J."/>
        </authorList>
    </citation>
    <scope>NUCLEOTIDE SEQUENCE [LARGE SCALE GENOMIC DNA]</scope>
    <source>
        <strain evidence="5">DSM 100886 HEG_-6_39</strain>
    </source>
</reference>
<evidence type="ECO:0000256" key="3">
    <source>
        <dbReference type="SAM" id="SignalP"/>
    </source>
</evidence>
<feature type="chain" id="PRO_5007511323" evidence="3">
    <location>
        <begin position="26"/>
        <end position="473"/>
    </location>
</feature>
<evidence type="ECO:0000256" key="2">
    <source>
        <dbReference type="SAM" id="Phobius"/>
    </source>
</evidence>
<keyword evidence="3" id="KW-0732">Signal</keyword>
<feature type="region of interest" description="Disordered" evidence="1">
    <location>
        <begin position="190"/>
        <end position="211"/>
    </location>
</feature>
<keyword evidence="2" id="KW-0812">Transmembrane</keyword>
<keyword evidence="2" id="KW-1133">Transmembrane helix</keyword>
<keyword evidence="5" id="KW-1185">Reference proteome</keyword>
<reference evidence="5" key="2">
    <citation type="submission" date="2016-04" db="EMBL/GenBank/DDBJ databases">
        <title>First Complete Genome Sequence of a Subdivision 6 Acidobacterium.</title>
        <authorList>
            <person name="Huang S."/>
            <person name="Vieira S."/>
            <person name="Bunk B."/>
            <person name="Riedel T."/>
            <person name="Sproeer C."/>
            <person name="Overmann J."/>
        </authorList>
    </citation>
    <scope>NUCLEOTIDE SEQUENCE [LARGE SCALE GENOMIC DNA]</scope>
    <source>
        <strain evidence="5">DSM 100886 HEG_-6_39</strain>
    </source>
</reference>
<name>A0A143PHA9_LUTPR</name>
<evidence type="ECO:0000313" key="4">
    <source>
        <dbReference type="EMBL" id="AMY07947.1"/>
    </source>
</evidence>
<evidence type="ECO:0000313" key="5">
    <source>
        <dbReference type="Proteomes" id="UP000076079"/>
    </source>
</evidence>
<feature type="region of interest" description="Disordered" evidence="1">
    <location>
        <begin position="436"/>
        <end position="473"/>
    </location>
</feature>
<sequence length="473" mass="49956" precursor="true">MRTSLAVIVAAVPAIAISVGVSTLAQAPKAGSKAAPEQQVTPPESRYWLGATTGGGMLAMSGMAAGGGRPSMGTMMRMASSGLPTASQTIELKLGTSLAPTGEPEAFHTFPAGSQVNKPIFLRTPEPGRPGTEAPGTYKTPKGQITFYWGCGEKAGPGQPVILTFDKLMRSENDEPDLQALQAAVGARAVRTPTAGNSKTYGDWPNDDQKKRNRDLQATFPLGSTLAGQHLIEGTYTPKIDFTLPDDKTFMEPVRYSSTAVQASGAVALSWNAPARATGYSLGVMAPEKVDDESANIVMWSSAERPATFIQMEHLTPAEVKRLIDLKAVLPPSTTNCAVPAEVVKATKNGSMLMFTAYGDEATFIHPARPADPKVTWDQEWFARVSFKAVRMDMISPEGVMDLGAMSGGGSSDTAANAKLSDEEYCAQLAAQQANKPTMADAIPGGKLLGRFGRKKPGPPPPSDPRCANVNKK</sequence>
<proteinExistence type="predicted"/>